<feature type="non-terminal residue" evidence="2">
    <location>
        <position position="1"/>
    </location>
</feature>
<evidence type="ECO:0000313" key="2">
    <source>
        <dbReference type="EMBL" id="GFD31040.1"/>
    </source>
</evidence>
<reference evidence="2" key="1">
    <citation type="journal article" date="2019" name="Sci. Rep.">
        <title>Draft genome of Tanacetum cinerariifolium, the natural source of mosquito coil.</title>
        <authorList>
            <person name="Yamashiro T."/>
            <person name="Shiraishi A."/>
            <person name="Satake H."/>
            <person name="Nakayama K."/>
        </authorList>
    </citation>
    <scope>NUCLEOTIDE SEQUENCE</scope>
</reference>
<dbReference type="AlphaFoldDB" id="A0A699V8M6"/>
<protein>
    <submittedName>
        <fullName evidence="2">Uncharacterized protein</fullName>
    </submittedName>
</protein>
<proteinExistence type="predicted"/>
<organism evidence="2">
    <name type="scientific">Tanacetum cinerariifolium</name>
    <name type="common">Dalmatian daisy</name>
    <name type="synonym">Chrysanthemum cinerariifolium</name>
    <dbReference type="NCBI Taxonomy" id="118510"/>
    <lineage>
        <taxon>Eukaryota</taxon>
        <taxon>Viridiplantae</taxon>
        <taxon>Streptophyta</taxon>
        <taxon>Embryophyta</taxon>
        <taxon>Tracheophyta</taxon>
        <taxon>Spermatophyta</taxon>
        <taxon>Magnoliopsida</taxon>
        <taxon>eudicotyledons</taxon>
        <taxon>Gunneridae</taxon>
        <taxon>Pentapetalae</taxon>
        <taxon>asterids</taxon>
        <taxon>campanulids</taxon>
        <taxon>Asterales</taxon>
        <taxon>Asteraceae</taxon>
        <taxon>Asteroideae</taxon>
        <taxon>Anthemideae</taxon>
        <taxon>Anthemidinae</taxon>
        <taxon>Tanacetum</taxon>
    </lineage>
</organism>
<name>A0A699V8M6_TANCI</name>
<sequence length="73" mass="8442">REKSLSSRKSHDTGASYVMIMEHMAWKTDYCIMKEGMSILRGRKSVPGMNSNEREMERGNTPPSRELHDKELV</sequence>
<evidence type="ECO:0000256" key="1">
    <source>
        <dbReference type="SAM" id="MobiDB-lite"/>
    </source>
</evidence>
<dbReference type="EMBL" id="BKCJ011409957">
    <property type="protein sequence ID" value="GFD31040.1"/>
    <property type="molecule type" value="Genomic_DNA"/>
</dbReference>
<gene>
    <name evidence="2" type="ORF">Tci_903009</name>
</gene>
<accession>A0A699V8M6</accession>
<feature type="region of interest" description="Disordered" evidence="1">
    <location>
        <begin position="43"/>
        <end position="73"/>
    </location>
</feature>
<comment type="caution">
    <text evidence="2">The sequence shown here is derived from an EMBL/GenBank/DDBJ whole genome shotgun (WGS) entry which is preliminary data.</text>
</comment>